<feature type="domain" description="DUF4246" evidence="2">
    <location>
        <begin position="5"/>
        <end position="36"/>
    </location>
</feature>
<name>A0A067SGP7_GALM3</name>
<evidence type="ECO:0000259" key="2">
    <source>
        <dbReference type="Pfam" id="PF14033"/>
    </source>
</evidence>
<dbReference type="Pfam" id="PF14033">
    <property type="entry name" value="DUF4246"/>
    <property type="match status" value="1"/>
</dbReference>
<reference evidence="4" key="1">
    <citation type="journal article" date="2014" name="Proc. Natl. Acad. Sci. U.S.A.">
        <title>Extensive sampling of basidiomycete genomes demonstrates inadequacy of the white-rot/brown-rot paradigm for wood decay fungi.</title>
        <authorList>
            <person name="Riley R."/>
            <person name="Salamov A.A."/>
            <person name="Brown D.W."/>
            <person name="Nagy L.G."/>
            <person name="Floudas D."/>
            <person name="Held B.W."/>
            <person name="Levasseur A."/>
            <person name="Lombard V."/>
            <person name="Morin E."/>
            <person name="Otillar R."/>
            <person name="Lindquist E.A."/>
            <person name="Sun H."/>
            <person name="LaButti K.M."/>
            <person name="Schmutz J."/>
            <person name="Jabbour D."/>
            <person name="Luo H."/>
            <person name="Baker S.E."/>
            <person name="Pisabarro A.G."/>
            <person name="Walton J.D."/>
            <person name="Blanchette R.A."/>
            <person name="Henrissat B."/>
            <person name="Martin F."/>
            <person name="Cullen D."/>
            <person name="Hibbett D.S."/>
            <person name="Grigoriev I.V."/>
        </authorList>
    </citation>
    <scope>NUCLEOTIDE SEQUENCE [LARGE SCALE GENOMIC DNA]</scope>
    <source>
        <strain evidence="4">CBS 339.88</strain>
    </source>
</reference>
<dbReference type="PANTHER" id="PTHR33119">
    <property type="entry name" value="IFI3P"/>
    <property type="match status" value="1"/>
</dbReference>
<dbReference type="InterPro" id="IPR049192">
    <property type="entry name" value="DUF4246_C"/>
</dbReference>
<organism evidence="3 4">
    <name type="scientific">Galerina marginata (strain CBS 339.88)</name>
    <dbReference type="NCBI Taxonomy" id="685588"/>
    <lineage>
        <taxon>Eukaryota</taxon>
        <taxon>Fungi</taxon>
        <taxon>Dikarya</taxon>
        <taxon>Basidiomycota</taxon>
        <taxon>Agaricomycotina</taxon>
        <taxon>Agaricomycetes</taxon>
        <taxon>Agaricomycetidae</taxon>
        <taxon>Agaricales</taxon>
        <taxon>Agaricineae</taxon>
        <taxon>Strophariaceae</taxon>
        <taxon>Galerina</taxon>
    </lineage>
</organism>
<dbReference type="InterPro" id="IPR025340">
    <property type="entry name" value="DUF4246"/>
</dbReference>
<dbReference type="AlphaFoldDB" id="A0A067SGP7"/>
<keyword evidence="4" id="KW-1185">Reference proteome</keyword>
<evidence type="ECO:0000256" key="1">
    <source>
        <dbReference type="SAM" id="MobiDB-lite"/>
    </source>
</evidence>
<feature type="region of interest" description="Disordered" evidence="1">
    <location>
        <begin position="51"/>
        <end position="72"/>
    </location>
</feature>
<dbReference type="HOGENOM" id="CLU_1610866_0_0_1"/>
<evidence type="ECO:0000313" key="4">
    <source>
        <dbReference type="Proteomes" id="UP000027222"/>
    </source>
</evidence>
<dbReference type="OrthoDB" id="415532at2759"/>
<accession>A0A067SGP7</accession>
<dbReference type="EMBL" id="KL142399">
    <property type="protein sequence ID" value="KDR70071.1"/>
    <property type="molecule type" value="Genomic_DNA"/>
</dbReference>
<sequence length="165" mass="18639">MKEPEIGGVETREGRLLTFLNTLQHRVGPFKLEDPTNTANVPCQQQDWWWKETKSSQPQEPQEPASASSAIPDKLNVAGLPLELQDHILQDVDFPISLEKAKELRLELMEERKHTGGLQTRRKAKSWRDSTTNHRDAVAAATRDAIYHSSPQPPLTKTRNSLLLG</sequence>
<dbReference type="Proteomes" id="UP000027222">
    <property type="component" value="Unassembled WGS sequence"/>
</dbReference>
<dbReference type="STRING" id="685588.A0A067SGP7"/>
<protein>
    <recommendedName>
        <fullName evidence="2">DUF4246 domain-containing protein</fullName>
    </recommendedName>
</protein>
<proteinExistence type="predicted"/>
<feature type="compositionally biased region" description="Polar residues" evidence="1">
    <location>
        <begin position="55"/>
        <end position="69"/>
    </location>
</feature>
<gene>
    <name evidence="3" type="ORF">GALMADRAFT_904558</name>
</gene>
<evidence type="ECO:0000313" key="3">
    <source>
        <dbReference type="EMBL" id="KDR70071.1"/>
    </source>
</evidence>
<dbReference type="PANTHER" id="PTHR33119:SF1">
    <property type="entry name" value="FE2OG DIOXYGENASE DOMAIN-CONTAINING PROTEIN"/>
    <property type="match status" value="1"/>
</dbReference>